<sequence>MKRPFEAIIEDVIVEPSKVQPIIVNFQNGELKDEEAKKMSCGLFYDQKKQNTMLALSNGQIVYRGYKPDTSQDLMRTMLVLHNRRTGKVRLVQVERWQVAPVLEKPSVEDNKGPEEQKVAILNKQFGSKKVKRRTEQSERLKVNIESVREELEQTVSNVEIDRMELSTQLPESEYITNTTLPECNRDALDPKDVYNIYDIIPKNKLETLYDKVTEILNDNSISIETKSKFITQTLKHLKSDPDNVTKIALLLYIHAVSIWLNMPIKDAKKRGIEVCTASDDVNSHIINTYSVQSNHGRMRPNSVKDKGVIHCMILALVISNFTLDLESFATIFSHRMGLKKLTDLARVIGAVPVKGDKKLVTLKVPLPGPMSVVKKGKKKP</sequence>
<evidence type="ECO:0000256" key="6">
    <source>
        <dbReference type="SAM" id="Coils"/>
    </source>
</evidence>
<evidence type="ECO:0000313" key="8">
    <source>
        <dbReference type="Proteomes" id="UP001642520"/>
    </source>
</evidence>
<evidence type="ECO:0000256" key="3">
    <source>
        <dbReference type="ARBA" id="ARBA00022478"/>
    </source>
</evidence>
<evidence type="ECO:0008006" key="9">
    <source>
        <dbReference type="Google" id="ProtNLM"/>
    </source>
</evidence>
<accession>A0ABP1PFM1</accession>
<keyword evidence="4" id="KW-0804">Transcription</keyword>
<name>A0ABP1PFM1_XYLVO</name>
<keyword evidence="3" id="KW-0240">DNA-directed RNA polymerase</keyword>
<comment type="similarity">
    <text evidence="2">Belongs to the eukaryotic RPA49/POLR1E RNA polymerase subunit family.</text>
</comment>
<evidence type="ECO:0000256" key="1">
    <source>
        <dbReference type="ARBA" id="ARBA00004604"/>
    </source>
</evidence>
<feature type="coiled-coil region" evidence="6">
    <location>
        <begin position="131"/>
        <end position="169"/>
    </location>
</feature>
<keyword evidence="5" id="KW-0539">Nucleus</keyword>
<evidence type="ECO:0000256" key="2">
    <source>
        <dbReference type="ARBA" id="ARBA00009430"/>
    </source>
</evidence>
<dbReference type="InterPro" id="IPR009668">
    <property type="entry name" value="RNA_pol-assoc_fac_A49-like"/>
</dbReference>
<reference evidence="7 8" key="1">
    <citation type="submission" date="2024-08" db="EMBL/GenBank/DDBJ databases">
        <authorList>
            <person name="Will J Nash"/>
            <person name="Angela Man"/>
            <person name="Seanna McTaggart"/>
            <person name="Kendall Baker"/>
            <person name="Tom Barker"/>
            <person name="Leah Catchpole"/>
            <person name="Alex Durrant"/>
            <person name="Karim Gharbi"/>
            <person name="Naomi Irish"/>
            <person name="Gemy Kaithakottil"/>
            <person name="Debby Ku"/>
            <person name="Aaliyah Providence"/>
            <person name="Felix Shaw"/>
            <person name="David Swarbreck"/>
            <person name="Chris Watkins"/>
            <person name="Ann M. McCartney"/>
            <person name="Giulio Formenti"/>
            <person name="Alice Mouton"/>
            <person name="Noel Vella"/>
            <person name="Bjorn M von Reumont"/>
            <person name="Adriana Vella"/>
            <person name="Wilfried Haerty"/>
        </authorList>
    </citation>
    <scope>NUCLEOTIDE SEQUENCE [LARGE SCALE GENOMIC DNA]</scope>
</reference>
<evidence type="ECO:0000256" key="4">
    <source>
        <dbReference type="ARBA" id="ARBA00023163"/>
    </source>
</evidence>
<dbReference type="Proteomes" id="UP001642520">
    <property type="component" value="Unassembled WGS sequence"/>
</dbReference>
<dbReference type="Pfam" id="PF06870">
    <property type="entry name" value="RNA_pol_I_A49"/>
    <property type="match status" value="1"/>
</dbReference>
<dbReference type="EMBL" id="CAXAJV020001301">
    <property type="protein sequence ID" value="CAL7952030.1"/>
    <property type="molecule type" value="Genomic_DNA"/>
</dbReference>
<dbReference type="PANTHER" id="PTHR14440">
    <property type="entry name" value="DNA-DIRECTED RNA POLYMERASE I SUBUNIT RPA49"/>
    <property type="match status" value="1"/>
</dbReference>
<gene>
    <name evidence="7" type="ORF">XYLVIOL_LOCUS10850</name>
</gene>
<proteinExistence type="inferred from homology"/>
<comment type="caution">
    <text evidence="7">The sequence shown here is derived from an EMBL/GenBank/DDBJ whole genome shotgun (WGS) entry which is preliminary data.</text>
</comment>
<evidence type="ECO:0000256" key="5">
    <source>
        <dbReference type="ARBA" id="ARBA00023242"/>
    </source>
</evidence>
<protein>
    <recommendedName>
        <fullName evidence="9">DNA-directed RNA polymerase I subunit RPA49</fullName>
    </recommendedName>
</protein>
<keyword evidence="8" id="KW-1185">Reference proteome</keyword>
<keyword evidence="6" id="KW-0175">Coiled coil</keyword>
<comment type="subcellular location">
    <subcellularLocation>
        <location evidence="1">Nucleus</location>
        <location evidence="1">Nucleolus</location>
    </subcellularLocation>
</comment>
<evidence type="ECO:0000313" key="7">
    <source>
        <dbReference type="EMBL" id="CAL7952030.1"/>
    </source>
</evidence>
<organism evidence="7 8">
    <name type="scientific">Xylocopa violacea</name>
    <name type="common">Violet carpenter bee</name>
    <name type="synonym">Apis violacea</name>
    <dbReference type="NCBI Taxonomy" id="135666"/>
    <lineage>
        <taxon>Eukaryota</taxon>
        <taxon>Metazoa</taxon>
        <taxon>Ecdysozoa</taxon>
        <taxon>Arthropoda</taxon>
        <taxon>Hexapoda</taxon>
        <taxon>Insecta</taxon>
        <taxon>Pterygota</taxon>
        <taxon>Neoptera</taxon>
        <taxon>Endopterygota</taxon>
        <taxon>Hymenoptera</taxon>
        <taxon>Apocrita</taxon>
        <taxon>Aculeata</taxon>
        <taxon>Apoidea</taxon>
        <taxon>Anthophila</taxon>
        <taxon>Apidae</taxon>
        <taxon>Xylocopa</taxon>
        <taxon>Xylocopa</taxon>
    </lineage>
</organism>